<feature type="region of interest" description="Disordered" evidence="1">
    <location>
        <begin position="196"/>
        <end position="269"/>
    </location>
</feature>
<feature type="compositionally biased region" description="Low complexity" evidence="1">
    <location>
        <begin position="288"/>
        <end position="298"/>
    </location>
</feature>
<evidence type="ECO:0000313" key="5">
    <source>
        <dbReference type="Proteomes" id="UP001055712"/>
    </source>
</evidence>
<dbReference type="PANTHER" id="PTHR42850:SF4">
    <property type="entry name" value="ZINC-DEPENDENT ENDOPOLYPHOSPHATASE"/>
    <property type="match status" value="1"/>
</dbReference>
<keyword evidence="5" id="KW-1185">Reference proteome</keyword>
<comment type="caution">
    <text evidence="4">The sequence shown here is derived from an EMBL/GenBank/DDBJ whole genome shotgun (WGS) entry which is preliminary data.</text>
</comment>
<accession>A0A9D4YXF3</accession>
<feature type="region of interest" description="Disordered" evidence="1">
    <location>
        <begin position="288"/>
        <end position="339"/>
    </location>
</feature>
<dbReference type="PANTHER" id="PTHR42850">
    <property type="entry name" value="METALLOPHOSPHOESTERASE"/>
    <property type="match status" value="1"/>
</dbReference>
<dbReference type="AlphaFoldDB" id="A0A9D4YXF3"/>
<dbReference type="Gene3D" id="3.60.21.10">
    <property type="match status" value="2"/>
</dbReference>
<evidence type="ECO:0000256" key="2">
    <source>
        <dbReference type="SAM" id="SignalP"/>
    </source>
</evidence>
<dbReference type="SUPFAM" id="SSF56300">
    <property type="entry name" value="Metallo-dependent phosphatases"/>
    <property type="match status" value="1"/>
</dbReference>
<name>A0A9D4YXF3_CHLVU</name>
<dbReference type="CDD" id="cd00144">
    <property type="entry name" value="MPP_PPP_family"/>
    <property type="match status" value="1"/>
</dbReference>
<evidence type="ECO:0000256" key="1">
    <source>
        <dbReference type="SAM" id="MobiDB-lite"/>
    </source>
</evidence>
<dbReference type="GO" id="GO:0005737">
    <property type="term" value="C:cytoplasm"/>
    <property type="evidence" value="ECO:0007669"/>
    <property type="project" value="TreeGrafter"/>
</dbReference>
<reference evidence="4" key="1">
    <citation type="journal article" date="2019" name="Plant J.">
        <title>Chlorella vulgaris genome assembly and annotation reveals the molecular basis for metabolic acclimation to high light conditions.</title>
        <authorList>
            <person name="Cecchin M."/>
            <person name="Marcolungo L."/>
            <person name="Rossato M."/>
            <person name="Girolomoni L."/>
            <person name="Cosentino E."/>
            <person name="Cuine S."/>
            <person name="Li-Beisson Y."/>
            <person name="Delledonne M."/>
            <person name="Ballottari M."/>
        </authorList>
    </citation>
    <scope>NUCLEOTIDE SEQUENCE</scope>
    <source>
        <strain evidence="4">211/11P</strain>
    </source>
</reference>
<keyword evidence="2" id="KW-0732">Signal</keyword>
<feature type="compositionally biased region" description="Low complexity" evidence="1">
    <location>
        <begin position="244"/>
        <end position="255"/>
    </location>
</feature>
<dbReference type="InterPro" id="IPR029052">
    <property type="entry name" value="Metallo-depent_PP-like"/>
</dbReference>
<reference evidence="4" key="2">
    <citation type="submission" date="2020-11" db="EMBL/GenBank/DDBJ databases">
        <authorList>
            <person name="Cecchin M."/>
            <person name="Marcolungo L."/>
            <person name="Rossato M."/>
            <person name="Girolomoni L."/>
            <person name="Cosentino E."/>
            <person name="Cuine S."/>
            <person name="Li-Beisson Y."/>
            <person name="Delledonne M."/>
            <person name="Ballottari M."/>
        </authorList>
    </citation>
    <scope>NUCLEOTIDE SEQUENCE</scope>
    <source>
        <strain evidence="4">211/11P</strain>
        <tissue evidence="4">Whole cell</tissue>
    </source>
</reference>
<dbReference type="GO" id="GO:0006798">
    <property type="term" value="P:polyphosphate catabolic process"/>
    <property type="evidence" value="ECO:0007669"/>
    <property type="project" value="TreeGrafter"/>
</dbReference>
<protein>
    <recommendedName>
        <fullName evidence="3">Calcineurin-like phosphoesterase domain-containing protein</fullName>
    </recommendedName>
</protein>
<organism evidence="4 5">
    <name type="scientific">Chlorella vulgaris</name>
    <name type="common">Green alga</name>
    <dbReference type="NCBI Taxonomy" id="3077"/>
    <lineage>
        <taxon>Eukaryota</taxon>
        <taxon>Viridiplantae</taxon>
        <taxon>Chlorophyta</taxon>
        <taxon>core chlorophytes</taxon>
        <taxon>Trebouxiophyceae</taxon>
        <taxon>Chlorellales</taxon>
        <taxon>Chlorellaceae</taxon>
        <taxon>Chlorella clade</taxon>
        <taxon>Chlorella</taxon>
    </lineage>
</organism>
<feature type="compositionally biased region" description="Polar residues" evidence="1">
    <location>
        <begin position="257"/>
        <end position="267"/>
    </location>
</feature>
<feature type="domain" description="Calcineurin-like phosphoesterase" evidence="3">
    <location>
        <begin position="48"/>
        <end position="170"/>
    </location>
</feature>
<dbReference type="InterPro" id="IPR050126">
    <property type="entry name" value="Ap4A_hydrolase"/>
</dbReference>
<sequence>MLLLGSWLLARKCYFWACGWRGGSTPNGNPMPYRFHHVLPTSTTRGRRVLIVGDIHGCHAELQALLAKCDYRPGEDVLLLVGDLVNKGPMSKQVLEFVRDGGPLLFALRGNHDDAAQAAITRHKTEGAPLKDSYQWAEHLDDSLARVLRRLPFTVHLPAYNVLAVHAGLVPGTSLNQQRLHVLLYLRDLVPEAAAAAGGGQEAPHASEADGASSSEEESTAAEAVLQNGVAAPEASCSETLDASSSGQPGSNGSSAMHPSNGRSSSDAAAGLSWQRALLAYAQMGDASGSQAASSSTNGGAGTMLQPPQRPRSGSDEEQDWAQPMPSSAAGAADVNGDDSAAAAFGDLTVGQSAQQGDQVQQAVQQRLVAAGKRQRGTPWAKSWRGPWHVFFGHDAKRLVQLEPFATGLDGGCVYGNHLVAAILPPLDGTGTPQLGEESLRLPPKARRFELGGSGLPAWLVSVKAHEVWCKPGGD</sequence>
<evidence type="ECO:0000313" key="4">
    <source>
        <dbReference type="EMBL" id="KAI3431836.1"/>
    </source>
</evidence>
<gene>
    <name evidence="4" type="ORF">D9Q98_010588</name>
</gene>
<dbReference type="OrthoDB" id="10267127at2759"/>
<dbReference type="GO" id="GO:0016791">
    <property type="term" value="F:phosphatase activity"/>
    <property type="evidence" value="ECO:0007669"/>
    <property type="project" value="TreeGrafter"/>
</dbReference>
<proteinExistence type="predicted"/>
<dbReference type="EMBL" id="SIDB01000006">
    <property type="protein sequence ID" value="KAI3431836.1"/>
    <property type="molecule type" value="Genomic_DNA"/>
</dbReference>
<dbReference type="InterPro" id="IPR004843">
    <property type="entry name" value="Calcineurin-like_PHP"/>
</dbReference>
<dbReference type="GO" id="GO:0000298">
    <property type="term" value="F:endopolyphosphatase activity"/>
    <property type="evidence" value="ECO:0007669"/>
    <property type="project" value="TreeGrafter"/>
</dbReference>
<feature type="chain" id="PRO_5038932528" description="Calcineurin-like phosphoesterase domain-containing protein" evidence="2">
    <location>
        <begin position="18"/>
        <end position="475"/>
    </location>
</feature>
<evidence type="ECO:0000259" key="3">
    <source>
        <dbReference type="Pfam" id="PF00149"/>
    </source>
</evidence>
<dbReference type="Pfam" id="PF00149">
    <property type="entry name" value="Metallophos"/>
    <property type="match status" value="1"/>
</dbReference>
<feature type="signal peptide" evidence="2">
    <location>
        <begin position="1"/>
        <end position="17"/>
    </location>
</feature>
<dbReference type="Proteomes" id="UP001055712">
    <property type="component" value="Unassembled WGS sequence"/>
</dbReference>